<dbReference type="PROSITE" id="PS51257">
    <property type="entry name" value="PROKAR_LIPOPROTEIN"/>
    <property type="match status" value="1"/>
</dbReference>
<name>A0A024QCJ1_9BACI</name>
<reference evidence="3" key="2">
    <citation type="submission" date="2014-05" db="EMBL/GenBank/DDBJ databases">
        <title>Draft genome sequence of Virgibacillus massiliensis Vm-5.</title>
        <authorList>
            <person name="Khelaifia S."/>
            <person name="Croce O."/>
            <person name="Lagier J.C."/>
            <person name="Raoult D."/>
        </authorList>
    </citation>
    <scope>NUCLEOTIDE SEQUENCE [LARGE SCALE GENOMIC DNA]</scope>
    <source>
        <strain evidence="3">Vm-5</strain>
    </source>
</reference>
<feature type="chain" id="PRO_5039146015" description="Small peptidoglycan-associated lipoprotein" evidence="1">
    <location>
        <begin position="22"/>
        <end position="124"/>
    </location>
</feature>
<organism evidence="2 3">
    <name type="scientific">Virgibacillus massiliensis</name>
    <dbReference type="NCBI Taxonomy" id="1462526"/>
    <lineage>
        <taxon>Bacteria</taxon>
        <taxon>Bacillati</taxon>
        <taxon>Bacillota</taxon>
        <taxon>Bacilli</taxon>
        <taxon>Bacillales</taxon>
        <taxon>Bacillaceae</taxon>
        <taxon>Virgibacillus</taxon>
    </lineage>
</organism>
<dbReference type="OrthoDB" id="2707007at2"/>
<comment type="caution">
    <text evidence="2">The sequence shown here is derived from an EMBL/GenBank/DDBJ whole genome shotgun (WGS) entry which is preliminary data.</text>
</comment>
<evidence type="ECO:0000313" key="2">
    <source>
        <dbReference type="EMBL" id="CDQ40258.1"/>
    </source>
</evidence>
<dbReference type="RefSeq" id="WP_021291722.1">
    <property type="nucleotide sequence ID" value="NZ_BNER01000004.1"/>
</dbReference>
<evidence type="ECO:0000313" key="3">
    <source>
        <dbReference type="Proteomes" id="UP000028875"/>
    </source>
</evidence>
<dbReference type="AlphaFoldDB" id="A0A024QCJ1"/>
<protein>
    <recommendedName>
        <fullName evidence="4">Small peptidoglycan-associated lipoprotein</fullName>
    </recommendedName>
</protein>
<dbReference type="EMBL" id="CCDP010000001">
    <property type="protein sequence ID" value="CDQ40258.1"/>
    <property type="molecule type" value="Genomic_DNA"/>
</dbReference>
<keyword evidence="1" id="KW-0732">Signal</keyword>
<sequence>MSKIKRAIIPLISIMILLLSACQSSPMIDVITFQPKEYDVMFLTDKTNSALENIYYDAIIEVKAEYPHAFSEVQTNETTIEDIENVTEQETPALLITKDGRTIESLSGEMEKDEIKEKLEGIIK</sequence>
<dbReference type="eggNOG" id="ENOG5032CPE">
    <property type="taxonomic scope" value="Bacteria"/>
</dbReference>
<reference evidence="2 3" key="1">
    <citation type="submission" date="2014-03" db="EMBL/GenBank/DDBJ databases">
        <authorList>
            <person name="Urmite Genomes U."/>
        </authorList>
    </citation>
    <scope>NUCLEOTIDE SEQUENCE [LARGE SCALE GENOMIC DNA]</scope>
    <source>
        <strain evidence="2 3">Vm-5</strain>
    </source>
</reference>
<feature type="signal peptide" evidence="1">
    <location>
        <begin position="1"/>
        <end position="21"/>
    </location>
</feature>
<evidence type="ECO:0008006" key="4">
    <source>
        <dbReference type="Google" id="ProtNLM"/>
    </source>
</evidence>
<proteinExistence type="predicted"/>
<accession>A0A024QCJ1</accession>
<dbReference type="Proteomes" id="UP000028875">
    <property type="component" value="Unassembled WGS sequence"/>
</dbReference>
<dbReference type="STRING" id="1462526.BN990_02578"/>
<gene>
    <name evidence="2" type="ORF">BN990_02578</name>
</gene>
<evidence type="ECO:0000256" key="1">
    <source>
        <dbReference type="SAM" id="SignalP"/>
    </source>
</evidence>
<keyword evidence="3" id="KW-1185">Reference proteome</keyword>